<keyword evidence="8 15" id="KW-0378">Hydrolase</keyword>
<dbReference type="Proteomes" id="UP000199163">
    <property type="component" value="Unassembled WGS sequence"/>
</dbReference>
<dbReference type="Gene3D" id="3.40.140.10">
    <property type="entry name" value="Cytidine Deaminase, domain 2"/>
    <property type="match status" value="1"/>
</dbReference>
<dbReference type="InterPro" id="IPR016192">
    <property type="entry name" value="APOBEC/CMP_deaminase_Zn-bd"/>
</dbReference>
<dbReference type="STRING" id="568899.SAMN05192534_101615"/>
<evidence type="ECO:0000256" key="10">
    <source>
        <dbReference type="ARBA" id="ARBA00022857"/>
    </source>
</evidence>
<dbReference type="PANTHER" id="PTHR38011:SF7">
    <property type="entry name" value="2,5-DIAMINO-6-RIBOSYLAMINO-4(3H)-PYRIMIDINONE 5'-PHOSPHATE REDUCTASE"/>
    <property type="match status" value="1"/>
</dbReference>
<comment type="pathway">
    <text evidence="3 15">Cofactor biosynthesis; riboflavin biosynthesis; 5-amino-6-(D-ribitylamino)uracil from GTP: step 3/4.</text>
</comment>
<evidence type="ECO:0000256" key="16">
    <source>
        <dbReference type="PIRSR" id="PIRSR006769-1"/>
    </source>
</evidence>
<comment type="pathway">
    <text evidence="2 15">Cofactor biosynthesis; riboflavin biosynthesis; 5-amino-6-(D-ribitylamino)uracil from GTP: step 2/4.</text>
</comment>
<keyword evidence="7 15" id="KW-0479">Metal-binding</keyword>
<feature type="binding site" evidence="18">
    <location>
        <position position="50"/>
    </location>
    <ligand>
        <name>Zn(2+)</name>
        <dbReference type="ChEBI" id="CHEBI:29105"/>
        <note>catalytic</note>
    </ligand>
</feature>
<evidence type="ECO:0000256" key="17">
    <source>
        <dbReference type="PIRSR" id="PIRSR006769-2"/>
    </source>
</evidence>
<dbReference type="PROSITE" id="PS00903">
    <property type="entry name" value="CYT_DCMP_DEAMINASES_1"/>
    <property type="match status" value="1"/>
</dbReference>
<name>A0A1G7ZN35_9BACI</name>
<feature type="binding site" evidence="17">
    <location>
        <position position="207"/>
    </location>
    <ligand>
        <name>substrate</name>
    </ligand>
</feature>
<evidence type="ECO:0000313" key="21">
    <source>
        <dbReference type="Proteomes" id="UP000199163"/>
    </source>
</evidence>
<dbReference type="InterPro" id="IPR002125">
    <property type="entry name" value="CMP_dCMP_dom"/>
</dbReference>
<dbReference type="AlphaFoldDB" id="A0A1G7ZN35"/>
<dbReference type="InterPro" id="IPR050765">
    <property type="entry name" value="Riboflavin_Biosynth_HTPR"/>
</dbReference>
<dbReference type="InterPro" id="IPR016193">
    <property type="entry name" value="Cytidine_deaminase-like"/>
</dbReference>
<dbReference type="PIRSF" id="PIRSF006769">
    <property type="entry name" value="RibD"/>
    <property type="match status" value="1"/>
</dbReference>
<comment type="similarity">
    <text evidence="4 15">In the N-terminal section; belongs to the cytidine and deoxycytidylate deaminase family.</text>
</comment>
<feature type="binding site" evidence="17">
    <location>
        <position position="200"/>
    </location>
    <ligand>
        <name>NADP(+)</name>
        <dbReference type="ChEBI" id="CHEBI:58349"/>
    </ligand>
</feature>
<evidence type="ECO:0000256" key="5">
    <source>
        <dbReference type="ARBA" id="ARBA00007417"/>
    </source>
</evidence>
<comment type="similarity">
    <text evidence="5 15">In the C-terminal section; belongs to the HTP reductase family.</text>
</comment>
<comment type="function">
    <text evidence="1 15">Converts 2,5-diamino-6-(ribosylamino)-4(3h)-pyrimidinone 5'-phosphate into 5-amino-6-(ribosylamino)-2,4(1h,3h)-pyrimidinedione 5'-phosphate.</text>
</comment>
<feature type="domain" description="CMP/dCMP-type deaminase" evidence="19">
    <location>
        <begin position="1"/>
        <end position="123"/>
    </location>
</feature>
<organism evidence="20 21">
    <name type="scientific">Alteribacillus persepolensis</name>
    <dbReference type="NCBI Taxonomy" id="568899"/>
    <lineage>
        <taxon>Bacteria</taxon>
        <taxon>Bacillati</taxon>
        <taxon>Bacillota</taxon>
        <taxon>Bacilli</taxon>
        <taxon>Bacillales</taxon>
        <taxon>Bacillaceae</taxon>
        <taxon>Alteribacillus</taxon>
    </lineage>
</organism>
<protein>
    <recommendedName>
        <fullName evidence="15">Riboflavin biosynthesis protein RibD</fullName>
    </recommendedName>
    <domain>
        <recommendedName>
            <fullName evidence="15">Diaminohydroxyphosphoribosylaminopyrimidine deaminase</fullName>
            <shortName evidence="15">DRAP deaminase</shortName>
            <ecNumber evidence="15">3.5.4.26</ecNumber>
        </recommendedName>
        <alternativeName>
            <fullName evidence="15">Riboflavin-specific deaminase</fullName>
        </alternativeName>
    </domain>
    <domain>
        <recommendedName>
            <fullName evidence="15">5-amino-6-(5-phosphoribosylamino)uracil reductase</fullName>
            <ecNumber evidence="15">1.1.1.193</ecNumber>
        </recommendedName>
        <alternativeName>
            <fullName evidence="15">HTP reductase</fullName>
        </alternativeName>
    </domain>
</protein>
<dbReference type="EMBL" id="FNDK01000001">
    <property type="protein sequence ID" value="SDH10098.1"/>
    <property type="molecule type" value="Genomic_DNA"/>
</dbReference>
<dbReference type="CDD" id="cd01284">
    <property type="entry name" value="Riboflavin_deaminase-reductase"/>
    <property type="match status" value="1"/>
</dbReference>
<keyword evidence="6 15" id="KW-0686">Riboflavin biosynthesis</keyword>
<evidence type="ECO:0000259" key="19">
    <source>
        <dbReference type="PROSITE" id="PS51747"/>
    </source>
</evidence>
<evidence type="ECO:0000256" key="9">
    <source>
        <dbReference type="ARBA" id="ARBA00022833"/>
    </source>
</evidence>
<comment type="catalytic activity">
    <reaction evidence="14 15">
        <text>2,5-diamino-6-hydroxy-4-(5-phosphoribosylamino)-pyrimidine + H2O + H(+) = 5-amino-6-(5-phospho-D-ribosylamino)uracil + NH4(+)</text>
        <dbReference type="Rhea" id="RHEA:21868"/>
        <dbReference type="ChEBI" id="CHEBI:15377"/>
        <dbReference type="ChEBI" id="CHEBI:15378"/>
        <dbReference type="ChEBI" id="CHEBI:28938"/>
        <dbReference type="ChEBI" id="CHEBI:58453"/>
        <dbReference type="ChEBI" id="CHEBI:58614"/>
        <dbReference type="EC" id="3.5.4.26"/>
    </reaction>
</comment>
<dbReference type="SUPFAM" id="SSF53597">
    <property type="entry name" value="Dihydrofolate reductase-like"/>
    <property type="match status" value="1"/>
</dbReference>
<evidence type="ECO:0000256" key="4">
    <source>
        <dbReference type="ARBA" id="ARBA00005259"/>
    </source>
</evidence>
<dbReference type="FunFam" id="3.40.140.10:FF:000025">
    <property type="entry name" value="Riboflavin biosynthesis protein RibD"/>
    <property type="match status" value="1"/>
</dbReference>
<feature type="active site" description="Proton donor" evidence="16">
    <location>
        <position position="52"/>
    </location>
</feature>
<dbReference type="GO" id="GO:0008703">
    <property type="term" value="F:5-amino-6-(5-phosphoribosylamino)uracil reductase activity"/>
    <property type="evidence" value="ECO:0007669"/>
    <property type="project" value="UniProtKB-EC"/>
</dbReference>
<evidence type="ECO:0000256" key="3">
    <source>
        <dbReference type="ARBA" id="ARBA00004910"/>
    </source>
</evidence>
<feature type="binding site" evidence="17">
    <location>
        <position position="184"/>
    </location>
    <ligand>
        <name>substrate</name>
    </ligand>
</feature>
<keyword evidence="12" id="KW-0511">Multifunctional enzyme</keyword>
<evidence type="ECO:0000256" key="13">
    <source>
        <dbReference type="ARBA" id="ARBA00049861"/>
    </source>
</evidence>
<feature type="binding site" evidence="17">
    <location>
        <position position="154"/>
    </location>
    <ligand>
        <name>NADP(+)</name>
        <dbReference type="ChEBI" id="CHEBI:58349"/>
    </ligand>
</feature>
<feature type="binding site" evidence="18">
    <location>
        <position position="84"/>
    </location>
    <ligand>
        <name>Zn(2+)</name>
        <dbReference type="ChEBI" id="CHEBI:29105"/>
        <note>catalytic</note>
    </ligand>
</feature>
<dbReference type="GO" id="GO:0009231">
    <property type="term" value="P:riboflavin biosynthetic process"/>
    <property type="evidence" value="ECO:0007669"/>
    <property type="project" value="UniProtKB-UniPathway"/>
</dbReference>
<evidence type="ECO:0000256" key="18">
    <source>
        <dbReference type="PIRSR" id="PIRSR006769-3"/>
    </source>
</evidence>
<feature type="binding site" evidence="17">
    <location>
        <begin position="292"/>
        <end position="298"/>
    </location>
    <ligand>
        <name>NADP(+)</name>
        <dbReference type="ChEBI" id="CHEBI:58349"/>
    </ligand>
</feature>
<dbReference type="GO" id="GO:0008835">
    <property type="term" value="F:diaminohydroxyphosphoribosylaminopyrimidine deaminase activity"/>
    <property type="evidence" value="ECO:0007669"/>
    <property type="project" value="UniProtKB-EC"/>
</dbReference>
<dbReference type="RefSeq" id="WP_091271039.1">
    <property type="nucleotide sequence ID" value="NZ_FNDK01000001.1"/>
</dbReference>
<sequence length="360" mass="38860">MIDKEHMRLALQMARQTKGQTSPNPVVGAVVVKNGRVCGFGAHLRAGEEHAEVHALNMAGDEADGATIYVTLEPCSHYGKTPPCADLIIEKNIKRAVIATEDPNPEVAGTGIQKLKDAGIEVSVGIEREAANWLNRYFFHYIRTNIPYVTLKTAASLDGKTATKTGESKWITGEQARDDGHILRHEHDAILVGVNTVLEDDPSLTARAYNGGIHPVRIILDHHLKTPVHANMLRDKKAPVWIICSPEAESSRRKQLEQAGAKLFPVSAAIDIHEVLQLLGSLKIQSLYVEGGASVHGSFLEAGAFQEVVSYLAPKLIGGHSAPSVIAGNGIRAMSDVSELEIVTLEQLGSDIKIVAVPKK</sequence>
<keyword evidence="21" id="KW-1185">Reference proteome</keyword>
<feature type="binding site" evidence="17">
    <location>
        <position position="168"/>
    </location>
    <ligand>
        <name>substrate</name>
    </ligand>
</feature>
<dbReference type="InterPro" id="IPR004794">
    <property type="entry name" value="Eubact_RibD"/>
</dbReference>
<reference evidence="20 21" key="1">
    <citation type="submission" date="2016-10" db="EMBL/GenBank/DDBJ databases">
        <authorList>
            <person name="de Groot N.N."/>
        </authorList>
    </citation>
    <scope>NUCLEOTIDE SEQUENCE [LARGE SCALE GENOMIC DNA]</scope>
    <source>
        <strain evidence="20 21">DSM 21632</strain>
    </source>
</reference>
<dbReference type="OrthoDB" id="9800865at2"/>
<proteinExistence type="inferred from homology"/>
<keyword evidence="9 15" id="KW-0862">Zinc</keyword>
<dbReference type="UniPathway" id="UPA00275">
    <property type="reaction ID" value="UER00401"/>
</dbReference>
<dbReference type="InterPro" id="IPR011549">
    <property type="entry name" value="RibD_C"/>
</dbReference>
<evidence type="ECO:0000256" key="8">
    <source>
        <dbReference type="ARBA" id="ARBA00022801"/>
    </source>
</evidence>
<evidence type="ECO:0000256" key="2">
    <source>
        <dbReference type="ARBA" id="ARBA00004882"/>
    </source>
</evidence>
<comment type="catalytic activity">
    <reaction evidence="13 15">
        <text>5-amino-6-(5-phospho-D-ribitylamino)uracil + NADP(+) = 5-amino-6-(5-phospho-D-ribosylamino)uracil + NADPH + H(+)</text>
        <dbReference type="Rhea" id="RHEA:17845"/>
        <dbReference type="ChEBI" id="CHEBI:15378"/>
        <dbReference type="ChEBI" id="CHEBI:57783"/>
        <dbReference type="ChEBI" id="CHEBI:58349"/>
        <dbReference type="ChEBI" id="CHEBI:58421"/>
        <dbReference type="ChEBI" id="CHEBI:58453"/>
        <dbReference type="EC" id="1.1.1.193"/>
    </reaction>
</comment>
<dbReference type="Pfam" id="PF00383">
    <property type="entry name" value="dCMP_cyt_deam_1"/>
    <property type="match status" value="1"/>
</dbReference>
<comment type="cofactor">
    <cofactor evidence="15 18">
        <name>Zn(2+)</name>
        <dbReference type="ChEBI" id="CHEBI:29105"/>
    </cofactor>
    <text evidence="15 18">Binds 1 zinc ion.</text>
</comment>
<feature type="binding site" evidence="17">
    <location>
        <position position="290"/>
    </location>
    <ligand>
        <name>substrate</name>
    </ligand>
</feature>
<dbReference type="Pfam" id="PF01872">
    <property type="entry name" value="RibD_C"/>
    <property type="match status" value="1"/>
</dbReference>
<dbReference type="PANTHER" id="PTHR38011">
    <property type="entry name" value="DIHYDROFOLATE REDUCTASE FAMILY PROTEIN (AFU_ORTHOLOGUE AFUA_8G06820)"/>
    <property type="match status" value="1"/>
</dbReference>
<dbReference type="Gene3D" id="3.40.430.10">
    <property type="entry name" value="Dihydrofolate Reductase, subunit A"/>
    <property type="match status" value="1"/>
</dbReference>
<feature type="binding site" evidence="17">
    <location>
        <position position="196"/>
    </location>
    <ligand>
        <name>NADP(+)</name>
        <dbReference type="ChEBI" id="CHEBI:58349"/>
    </ligand>
</feature>
<keyword evidence="10 15" id="KW-0521">NADP</keyword>
<dbReference type="GO" id="GO:0008270">
    <property type="term" value="F:zinc ion binding"/>
    <property type="evidence" value="ECO:0007669"/>
    <property type="project" value="InterPro"/>
</dbReference>
<evidence type="ECO:0000256" key="11">
    <source>
        <dbReference type="ARBA" id="ARBA00023002"/>
    </source>
</evidence>
<evidence type="ECO:0000256" key="1">
    <source>
        <dbReference type="ARBA" id="ARBA00002151"/>
    </source>
</evidence>
<dbReference type="SUPFAM" id="SSF53927">
    <property type="entry name" value="Cytidine deaminase-like"/>
    <property type="match status" value="1"/>
</dbReference>
<dbReference type="EC" id="1.1.1.193" evidence="15"/>
<evidence type="ECO:0000256" key="7">
    <source>
        <dbReference type="ARBA" id="ARBA00022723"/>
    </source>
</evidence>
<dbReference type="NCBIfam" id="TIGR00227">
    <property type="entry name" value="ribD_Cterm"/>
    <property type="match status" value="1"/>
</dbReference>
<dbReference type="InterPro" id="IPR024072">
    <property type="entry name" value="DHFR-like_dom_sf"/>
</dbReference>
<evidence type="ECO:0000256" key="14">
    <source>
        <dbReference type="ARBA" id="ARBA00049886"/>
    </source>
</evidence>
<feature type="binding site" evidence="18">
    <location>
        <position position="75"/>
    </location>
    <ligand>
        <name>Zn(2+)</name>
        <dbReference type="ChEBI" id="CHEBI:29105"/>
        <note>catalytic</note>
    </ligand>
</feature>
<evidence type="ECO:0000256" key="12">
    <source>
        <dbReference type="ARBA" id="ARBA00023268"/>
    </source>
</evidence>
<evidence type="ECO:0000256" key="15">
    <source>
        <dbReference type="PIRNR" id="PIRNR006769"/>
    </source>
</evidence>
<feature type="binding site" evidence="17">
    <location>
        <position position="170"/>
    </location>
    <ligand>
        <name>NADP(+)</name>
        <dbReference type="ChEBI" id="CHEBI:58349"/>
    </ligand>
</feature>
<keyword evidence="11 15" id="KW-0560">Oxidoreductase</keyword>
<dbReference type="EC" id="3.5.4.26" evidence="15"/>
<dbReference type="PROSITE" id="PS51747">
    <property type="entry name" value="CYT_DCMP_DEAMINASES_2"/>
    <property type="match status" value="1"/>
</dbReference>
<evidence type="ECO:0000256" key="6">
    <source>
        <dbReference type="ARBA" id="ARBA00022619"/>
    </source>
</evidence>
<feature type="binding site" evidence="17">
    <location>
        <position position="204"/>
    </location>
    <ligand>
        <name>substrate</name>
    </ligand>
</feature>
<dbReference type="InterPro" id="IPR002734">
    <property type="entry name" value="RibDG_C"/>
</dbReference>
<dbReference type="GO" id="GO:0050661">
    <property type="term" value="F:NADP binding"/>
    <property type="evidence" value="ECO:0007669"/>
    <property type="project" value="InterPro"/>
</dbReference>
<gene>
    <name evidence="20" type="ORF">SAMN05192534_101615</name>
</gene>
<evidence type="ECO:0000313" key="20">
    <source>
        <dbReference type="EMBL" id="SDH10098.1"/>
    </source>
</evidence>
<accession>A0A1G7ZN35</accession>
<dbReference type="NCBIfam" id="TIGR00326">
    <property type="entry name" value="eubact_ribD"/>
    <property type="match status" value="1"/>
</dbReference>